<proteinExistence type="predicted"/>
<feature type="region of interest" description="Disordered" evidence="1">
    <location>
        <begin position="1"/>
        <end position="20"/>
    </location>
</feature>
<protein>
    <submittedName>
        <fullName evidence="2">Uncharacterized protein</fullName>
    </submittedName>
</protein>
<dbReference type="Proteomes" id="UP000235392">
    <property type="component" value="Unassembled WGS sequence"/>
</dbReference>
<evidence type="ECO:0000313" key="2">
    <source>
        <dbReference type="EMBL" id="PLW45390.1"/>
    </source>
</evidence>
<dbReference type="AlphaFoldDB" id="A0A2N5V5X3"/>
<evidence type="ECO:0000313" key="3">
    <source>
        <dbReference type="Proteomes" id="UP000235392"/>
    </source>
</evidence>
<evidence type="ECO:0000256" key="1">
    <source>
        <dbReference type="SAM" id="MobiDB-lite"/>
    </source>
</evidence>
<sequence>MHHDSDSETHHEPSDDSRISTLEQFYCIPDKLRGTLQNPKWICVPIHRFFKLCPQETSSQHPSTKNRPFISVEIPPPHASTTSSSKQYTPSETNNPTANHEIVDQFECMTT</sequence>
<organism evidence="2 3">
    <name type="scientific">Puccinia coronata f. sp. avenae</name>
    <dbReference type="NCBI Taxonomy" id="200324"/>
    <lineage>
        <taxon>Eukaryota</taxon>
        <taxon>Fungi</taxon>
        <taxon>Dikarya</taxon>
        <taxon>Basidiomycota</taxon>
        <taxon>Pucciniomycotina</taxon>
        <taxon>Pucciniomycetes</taxon>
        <taxon>Pucciniales</taxon>
        <taxon>Pucciniaceae</taxon>
        <taxon>Puccinia</taxon>
    </lineage>
</organism>
<comment type="caution">
    <text evidence="2">The sequence shown here is derived from an EMBL/GenBank/DDBJ whole genome shotgun (WGS) entry which is preliminary data.</text>
</comment>
<reference evidence="2 3" key="1">
    <citation type="submission" date="2017-11" db="EMBL/GenBank/DDBJ databases">
        <title>De novo assembly and phasing of dikaryotic genomes from two isolates of Puccinia coronata f. sp. avenae, the causal agent of oat crown rust.</title>
        <authorList>
            <person name="Miller M.E."/>
            <person name="Zhang Y."/>
            <person name="Omidvar V."/>
            <person name="Sperschneider J."/>
            <person name="Schwessinger B."/>
            <person name="Raley C."/>
            <person name="Palmer J.M."/>
            <person name="Garnica D."/>
            <person name="Upadhyaya N."/>
            <person name="Rathjen J."/>
            <person name="Taylor J.M."/>
            <person name="Park R.F."/>
            <person name="Dodds P.N."/>
            <person name="Hirsch C.D."/>
            <person name="Kianian S.F."/>
            <person name="Figueroa M."/>
        </authorList>
    </citation>
    <scope>NUCLEOTIDE SEQUENCE [LARGE SCALE GENOMIC DNA]</scope>
    <source>
        <strain evidence="2">12SD80</strain>
    </source>
</reference>
<feature type="compositionally biased region" description="Basic and acidic residues" evidence="1">
    <location>
        <begin position="1"/>
        <end position="18"/>
    </location>
</feature>
<name>A0A2N5V5X3_9BASI</name>
<feature type="compositionally biased region" description="Polar residues" evidence="1">
    <location>
        <begin position="55"/>
        <end position="66"/>
    </location>
</feature>
<accession>A0A2N5V5X3</accession>
<dbReference type="EMBL" id="PGCI01000049">
    <property type="protein sequence ID" value="PLW45390.1"/>
    <property type="molecule type" value="Genomic_DNA"/>
</dbReference>
<feature type="compositionally biased region" description="Polar residues" evidence="1">
    <location>
        <begin position="79"/>
        <end position="98"/>
    </location>
</feature>
<feature type="region of interest" description="Disordered" evidence="1">
    <location>
        <begin position="55"/>
        <end position="111"/>
    </location>
</feature>
<gene>
    <name evidence="2" type="ORF">PCASD_03126</name>
</gene>